<name>A0A9P3LB07_9APHY</name>
<feature type="compositionally biased region" description="Basic and acidic residues" evidence="1">
    <location>
        <begin position="61"/>
        <end position="76"/>
    </location>
</feature>
<proteinExistence type="predicted"/>
<reference evidence="3 4" key="1">
    <citation type="submission" date="2021-08" db="EMBL/GenBank/DDBJ databases">
        <title>Draft Genome Sequence of Phanerochaete sordida strain YK-624.</title>
        <authorList>
            <person name="Mori T."/>
            <person name="Dohra H."/>
            <person name="Suzuki T."/>
            <person name="Kawagishi H."/>
            <person name="Hirai H."/>
        </authorList>
    </citation>
    <scope>NUCLEOTIDE SEQUENCE [LARGE SCALE GENOMIC DNA]</scope>
    <source>
        <strain evidence="3 4">YK-624</strain>
    </source>
</reference>
<accession>A0A9P3LB07</accession>
<dbReference type="EMBL" id="BPQB01000011">
    <property type="protein sequence ID" value="GJE88991.1"/>
    <property type="molecule type" value="Genomic_DNA"/>
</dbReference>
<dbReference type="Proteomes" id="UP000703269">
    <property type="component" value="Unassembled WGS sequence"/>
</dbReference>
<organism evidence="3 4">
    <name type="scientific">Phanerochaete sordida</name>
    <dbReference type="NCBI Taxonomy" id="48140"/>
    <lineage>
        <taxon>Eukaryota</taxon>
        <taxon>Fungi</taxon>
        <taxon>Dikarya</taxon>
        <taxon>Basidiomycota</taxon>
        <taxon>Agaricomycotina</taxon>
        <taxon>Agaricomycetes</taxon>
        <taxon>Polyporales</taxon>
        <taxon>Phanerochaetaceae</taxon>
        <taxon>Phanerochaete</taxon>
    </lineage>
</organism>
<protein>
    <submittedName>
        <fullName evidence="3">Uncharacterized protein</fullName>
    </submittedName>
</protein>
<evidence type="ECO:0000256" key="2">
    <source>
        <dbReference type="SAM" id="Phobius"/>
    </source>
</evidence>
<evidence type="ECO:0000256" key="1">
    <source>
        <dbReference type="SAM" id="MobiDB-lite"/>
    </source>
</evidence>
<keyword evidence="2" id="KW-0812">Transmembrane</keyword>
<keyword evidence="2" id="KW-1133">Transmembrane helix</keyword>
<comment type="caution">
    <text evidence="3">The sequence shown here is derived from an EMBL/GenBank/DDBJ whole genome shotgun (WGS) entry which is preliminary data.</text>
</comment>
<gene>
    <name evidence="3" type="ORF">PsYK624_050800</name>
</gene>
<feature type="compositionally biased region" description="Acidic residues" evidence="1">
    <location>
        <begin position="77"/>
        <end position="89"/>
    </location>
</feature>
<dbReference type="OrthoDB" id="3198959at2759"/>
<keyword evidence="4" id="KW-1185">Reference proteome</keyword>
<keyword evidence="2" id="KW-0472">Membrane</keyword>
<evidence type="ECO:0000313" key="4">
    <source>
        <dbReference type="Proteomes" id="UP000703269"/>
    </source>
</evidence>
<sequence length="131" mass="14413">MAPSLQPGEPKQSPKPQPLGNFTVVFLFTTCTLCILFLLWKRASALRTVVAHQMRTWTGDGRIRLSTDDGPPAREFIDEDNEDDDDTSHDDEPLPAAPWASSGRQVPPALDGHPRAEDVPLQNPLPVPPKP</sequence>
<feature type="region of interest" description="Disordered" evidence="1">
    <location>
        <begin position="57"/>
        <end position="131"/>
    </location>
</feature>
<dbReference type="AlphaFoldDB" id="A0A9P3LB07"/>
<evidence type="ECO:0000313" key="3">
    <source>
        <dbReference type="EMBL" id="GJE88991.1"/>
    </source>
</evidence>
<feature type="transmembrane region" description="Helical" evidence="2">
    <location>
        <begin position="20"/>
        <end position="40"/>
    </location>
</feature>